<evidence type="ECO:0000313" key="2">
    <source>
        <dbReference type="EMBL" id="SHM74965.1"/>
    </source>
</evidence>
<name>A0A1M7LC81_9BURK</name>
<keyword evidence="1" id="KW-0732">Signal</keyword>
<sequence length="89" mass="9728">MHKIRILLLALFFLLGSSAYAMAPVHTCCPVKQCSVAQCLDMGCAPAPMQPAAMGATAIESTTPTFRDYIAHVPAYQPDRYEEVWTPPD</sequence>
<dbReference type="EMBL" id="FRCX01000002">
    <property type="protein sequence ID" value="SHM74965.1"/>
    <property type="molecule type" value="Genomic_DNA"/>
</dbReference>
<organism evidence="2 3">
    <name type="scientific">Duganella sacchari</name>
    <dbReference type="NCBI Taxonomy" id="551987"/>
    <lineage>
        <taxon>Bacteria</taxon>
        <taxon>Pseudomonadati</taxon>
        <taxon>Pseudomonadota</taxon>
        <taxon>Betaproteobacteria</taxon>
        <taxon>Burkholderiales</taxon>
        <taxon>Oxalobacteraceae</taxon>
        <taxon>Telluria group</taxon>
        <taxon>Duganella</taxon>
    </lineage>
</organism>
<dbReference type="STRING" id="551987.SAMN05192549_102400"/>
<proteinExistence type="predicted"/>
<dbReference type="OrthoDB" id="9988822at2"/>
<gene>
    <name evidence="2" type="ORF">SAMN05192549_102400</name>
</gene>
<keyword evidence="3" id="KW-1185">Reference proteome</keyword>
<dbReference type="Proteomes" id="UP000184339">
    <property type="component" value="Unassembled WGS sequence"/>
</dbReference>
<feature type="chain" id="PRO_5013178516" evidence="1">
    <location>
        <begin position="24"/>
        <end position="89"/>
    </location>
</feature>
<dbReference type="AlphaFoldDB" id="A0A1M7LC81"/>
<evidence type="ECO:0000256" key="1">
    <source>
        <dbReference type="SAM" id="SignalP"/>
    </source>
</evidence>
<accession>A0A1M7LC81</accession>
<reference evidence="3" key="1">
    <citation type="submission" date="2016-11" db="EMBL/GenBank/DDBJ databases">
        <authorList>
            <person name="Varghese N."/>
            <person name="Submissions S."/>
        </authorList>
    </citation>
    <scope>NUCLEOTIDE SEQUENCE [LARGE SCALE GENOMIC DNA]</scope>
    <source>
        <strain evidence="3">Sac-22</strain>
    </source>
</reference>
<evidence type="ECO:0000313" key="3">
    <source>
        <dbReference type="Proteomes" id="UP000184339"/>
    </source>
</evidence>
<dbReference type="RefSeq" id="WP_139260358.1">
    <property type="nucleotide sequence ID" value="NZ_FRCX01000002.1"/>
</dbReference>
<feature type="signal peptide" evidence="1">
    <location>
        <begin position="1"/>
        <end position="23"/>
    </location>
</feature>
<protein>
    <submittedName>
        <fullName evidence="2">Uncharacterized protein</fullName>
    </submittedName>
</protein>